<feature type="domain" description="Bridge-like lipid transfer protein family member 1 N-terminal" evidence="3">
    <location>
        <begin position="565"/>
        <end position="988"/>
    </location>
</feature>
<feature type="compositionally biased region" description="Basic residues" evidence="1">
    <location>
        <begin position="1564"/>
        <end position="1574"/>
    </location>
</feature>
<dbReference type="PANTHER" id="PTHR31640">
    <property type="entry name" value="TRANSMEMBRANE PROTEIN KIAA1109"/>
    <property type="match status" value="1"/>
</dbReference>
<evidence type="ECO:0000259" key="4">
    <source>
        <dbReference type="Pfam" id="PF25039"/>
    </source>
</evidence>
<feature type="region of interest" description="Disordered" evidence="1">
    <location>
        <begin position="1243"/>
        <end position="1300"/>
    </location>
</feature>
<feature type="region of interest" description="Disordered" evidence="1">
    <location>
        <begin position="1564"/>
        <end position="1591"/>
    </location>
</feature>
<dbReference type="GO" id="GO:0098793">
    <property type="term" value="C:presynapse"/>
    <property type="evidence" value="ECO:0007669"/>
    <property type="project" value="GOC"/>
</dbReference>
<feature type="region of interest" description="Disordered" evidence="1">
    <location>
        <begin position="1720"/>
        <end position="1750"/>
    </location>
</feature>
<feature type="compositionally biased region" description="Low complexity" evidence="1">
    <location>
        <begin position="1269"/>
        <end position="1285"/>
    </location>
</feature>
<feature type="compositionally biased region" description="Polar residues" evidence="1">
    <location>
        <begin position="1619"/>
        <end position="1628"/>
    </location>
</feature>
<dbReference type="Pfam" id="PF25039">
    <property type="entry name" value="BLTP1_M"/>
    <property type="match status" value="1"/>
</dbReference>
<feature type="region of interest" description="Disordered" evidence="1">
    <location>
        <begin position="1445"/>
        <end position="1472"/>
    </location>
</feature>
<evidence type="ECO:0000256" key="2">
    <source>
        <dbReference type="SAM" id="Phobius"/>
    </source>
</evidence>
<reference evidence="6" key="1">
    <citation type="journal article" date="2013" name="Science">
        <title>Comparative analysis of bat genomes provides insight into the evolution of flight and immunity.</title>
        <authorList>
            <person name="Zhang G."/>
            <person name="Cowled C."/>
            <person name="Shi Z."/>
            <person name="Huang Z."/>
            <person name="Bishop-Lilly K.A."/>
            <person name="Fang X."/>
            <person name="Wynne J.W."/>
            <person name="Xiong Z."/>
            <person name="Baker M.L."/>
            <person name="Zhao W."/>
            <person name="Tachedjian M."/>
            <person name="Zhu Y."/>
            <person name="Zhou P."/>
            <person name="Jiang X."/>
            <person name="Ng J."/>
            <person name="Yang L."/>
            <person name="Wu L."/>
            <person name="Xiao J."/>
            <person name="Feng Y."/>
            <person name="Chen Y."/>
            <person name="Sun X."/>
            <person name="Zhang Y."/>
            <person name="Marsh G.A."/>
            <person name="Crameri G."/>
            <person name="Broder C.C."/>
            <person name="Frey K.G."/>
            <person name="Wang L.F."/>
            <person name="Wang J."/>
        </authorList>
    </citation>
    <scope>NUCLEOTIDE SEQUENCE [LARGE SCALE GENOMIC DNA]</scope>
</reference>
<feature type="compositionally biased region" description="Polar residues" evidence="1">
    <location>
        <begin position="1332"/>
        <end position="1348"/>
    </location>
</feature>
<feature type="compositionally biased region" description="Polar residues" evidence="1">
    <location>
        <begin position="1738"/>
        <end position="1750"/>
    </location>
</feature>
<feature type="region of interest" description="Disordered" evidence="1">
    <location>
        <begin position="285"/>
        <end position="310"/>
    </location>
</feature>
<evidence type="ECO:0000259" key="3">
    <source>
        <dbReference type="Pfam" id="PF20413"/>
    </source>
</evidence>
<keyword evidence="2" id="KW-1133">Transmembrane helix</keyword>
<dbReference type="InParanoid" id="L5K7Y5"/>
<dbReference type="Pfam" id="PF20413">
    <property type="entry name" value="BLTP1_N"/>
    <property type="match status" value="4"/>
</dbReference>
<dbReference type="EMBL" id="KB030951">
    <property type="protein sequence ID" value="ELK07630.1"/>
    <property type="molecule type" value="Genomic_DNA"/>
</dbReference>
<feature type="domain" description="Bridge-like lipid transfer protein family member 1 middle region" evidence="4">
    <location>
        <begin position="1656"/>
        <end position="2172"/>
    </location>
</feature>
<feature type="compositionally biased region" description="Low complexity" evidence="1">
    <location>
        <begin position="713"/>
        <end position="724"/>
    </location>
</feature>
<feature type="transmembrane region" description="Helical" evidence="2">
    <location>
        <begin position="107"/>
        <end position="125"/>
    </location>
</feature>
<dbReference type="Proteomes" id="UP000010552">
    <property type="component" value="Unassembled WGS sequence"/>
</dbReference>
<feature type="region of interest" description="Disordered" evidence="1">
    <location>
        <begin position="704"/>
        <end position="734"/>
    </location>
</feature>
<feature type="domain" description="Bridge-like lipid transfer protein family member 1 N-terminal" evidence="3">
    <location>
        <begin position="1018"/>
        <end position="1161"/>
    </location>
</feature>
<dbReference type="InterPro" id="IPR056741">
    <property type="entry name" value="BLTP1_M"/>
</dbReference>
<evidence type="ECO:0000313" key="5">
    <source>
        <dbReference type="EMBL" id="ELK07630.1"/>
    </source>
</evidence>
<feature type="compositionally biased region" description="Basic and acidic residues" evidence="1">
    <location>
        <begin position="1243"/>
        <end position="1260"/>
    </location>
</feature>
<dbReference type="InterPro" id="IPR047104">
    <property type="entry name" value="BLTP1_N"/>
</dbReference>
<dbReference type="STRING" id="9402.L5K7Y5"/>
<evidence type="ECO:0000256" key="1">
    <source>
        <dbReference type="SAM" id="MobiDB-lite"/>
    </source>
</evidence>
<accession>L5K7Y5</accession>
<feature type="compositionally biased region" description="Basic and acidic residues" evidence="1">
    <location>
        <begin position="1728"/>
        <end position="1737"/>
    </location>
</feature>
<organism evidence="5 6">
    <name type="scientific">Pteropus alecto</name>
    <name type="common">Black flying fox</name>
    <dbReference type="NCBI Taxonomy" id="9402"/>
    <lineage>
        <taxon>Eukaryota</taxon>
        <taxon>Metazoa</taxon>
        <taxon>Chordata</taxon>
        <taxon>Craniata</taxon>
        <taxon>Vertebrata</taxon>
        <taxon>Euteleostomi</taxon>
        <taxon>Mammalia</taxon>
        <taxon>Eutheria</taxon>
        <taxon>Laurasiatheria</taxon>
        <taxon>Chiroptera</taxon>
        <taxon>Yinpterochiroptera</taxon>
        <taxon>Pteropodoidea</taxon>
        <taxon>Pteropodidae</taxon>
        <taxon>Pteropodinae</taxon>
        <taxon>Pteropus</taxon>
    </lineage>
</organism>
<dbReference type="InterPro" id="IPR033616">
    <property type="entry name" value="BLTP1"/>
</dbReference>
<keyword evidence="2" id="KW-0472">Membrane</keyword>
<sequence>MDQRKNESIVPSITQLEDFLTEHNSNVVWLLVGSFSFSVLSGKVMVREIYYITEDMSIRATLHMTLSHVAGLTPCRVSGPNQDCGPAAFPALFNPSAKTPLLFSFDVLYSCLCLMLLLVLIYLVWQGRAEKRTDPKAETRLYITVNDFEFHVYNRSDLYGRLQEMFGLEPTIIPPKKEDDKTRENGRTRTQSKIERVKVKTESQDPTSSWRSLIPVIKVNVSTGRLAFGNHHQPQTLCINFDDAFLTYTTKPPSSRLDQFMHIVKGKLENVRVMLVPSPRYVGLQNDERDWDTEGTADTELPPDSRPHADGGMRARNLFRALDILCSGGVLSLPCLPYRPPRLMGEGFVVMQSNDVDIYYYMDEPGLVPEETEENVEGEMSSEDCKLQDLPPCWGLDIVCGKGTDFNYGPWADRQRDCLWKFFFPPDYQVLKVSEVAQPGGPRQILAFELRMNIIADATIDLLFTKNRETNAVHVNVGAGSYLEINIPMTVEENGYTPAIKGQLLHVDATTSMQYRALLEAEMLAFHINASYPRTWNMPQTWQCELEVYKATYHFIFAQKNFFTVYLAACGETLNIDFSLPFTDFVPATCNTKFSLRGEDVDLHLFLPDCHPSKYSLFMLVRNCHPSKMTHDAGIPAECHGGQKTVKPKWRNITQEKAGWVECWTVPSVMLTIDYTWHPIYPQKADEQLKQSLSEMEETMLSVLRPSQRVSDRAVPSPSSSSRPPVDPSELPPDKLHVEMELSPDSQITLYGPLLNAFLCIKENYFGEDDMYMDFEEVVSSPVLSLTTSSSSGWTAVGMENDKKESESSAKPTHPLALRPWDITVLVNLYRVHGRLPVHGTTDGPECPTAFLERLCFEMKKGFRETMLQLVLSPLTVCVSDNYQQRPPVDEVLREGHISLSGLQLRAHAMFSAEGLPLGNDSLEYAWLIDVQAGSLTAKVTAPQLACLLEWGQTFVFHVVCREYELERPKSVIICQHGIDRRFCESKTPPEDTCSPGLDRQCWASAKFPDSRSEALSTALSCIPGPCPTSDDLKYTMTRLAVDGADVYIVEHGCATNVKMGAVRVANCNLHNQSVGEGISAAIQDFQVRQCIEQPSNPRAGLQPALLRRAHWLEAGSASLGLVTVDVALAADHHSKHEAQRQFLETHDARTKRLWFLWPDDTVKNKRSRNKCGCLGGCRFFGGTVTGLDFFKLEESTPSSSSAFSSTSAESDMYYGQSLLQPGEWIITKEIPKIVDGTVSGTKRRDWEARSAGAEAERKAQPRGLQVPSRSHSSSSSSEENSGSSAAQPLLAGERDSPSCAADGRVLQKEFLQGAKREDGRASIPADIPGSSPVSPSAQDQSVGQSPLRSPLKRQASVCSTRLGSTKSLTAAFYGDKQPVTVGVQFSSDVSRSDENVLDSPKQRRSFGSFPYTPSADSNSFHQYRSMDSSMSMADSEAYFSAAEEFEPISSDEGPGTYPGRKKKKKQTQQLDYSRGSIYHSVEGPLSGHGESVQGPRTLPFKAHPSQASFVSAVGGEEVVEHLYPAEGEKTGDSEQVMSQQPAMNCYQTYLTQFQVINWSAKHPTNKRTSKSSLHRPLDLDTPTSEESASSLEQLSIPAFKVIKQGLTANSLLDRGMQFSGSTSNTPYTPLERKAAENTDDETLTEEWTLDQPVSQTRTTAIVEVKGTVDIVLTPLVAEALDRYIEAMVHCASTRHPAAIVDDLHAKVLRAAVQSSKTTFSENLSSKQDVRASKTEHSTVGTTQRGPAQTNLSLTAKQDNVTIKGLQANVSIPKVNLCLLQASVEESPSTAPGRSVTHVSLVALCFDRIATQVRMNRGVVEETANSAEPSRTSHFDRYVHATKMQPQSSGSLRSNAGAEKGKEIAAKLNIHRVHGQLRGLDTTDIGTCAITAIPFEKSKVLFTLEELDEFTFVDETDQQAVPDVTRIGPSQEKWGWIMFECGLENLTIKGGRQSGAVLYNTFGMMGKASGVERAGVLTSNNSSDSPTGSGYNTDVSDDNLPCDRTSPSSDLNGNSVSDEQDEGVESDDLKKDLPLMPPPPDSCSMKLTIREIWFSFAAPTNVRSPAHAFSRQLNLLSTATPAVGAWLVPIDQLKSSLNKLDTEGTLRVCAVMGCIMTEALENKSVHFPLRSKYNRLTKVARFLQENPSCLLCNILHHYLHQANYSVIDDATMVSV</sequence>
<feature type="region of interest" description="Disordered" evidence="1">
    <location>
        <begin position="1976"/>
        <end position="2037"/>
    </location>
</feature>
<feature type="domain" description="Bridge-like lipid transfer protein family member 1 N-terminal" evidence="3">
    <location>
        <begin position="339"/>
        <end position="564"/>
    </location>
</feature>
<keyword evidence="6" id="KW-1185">Reference proteome</keyword>
<feature type="compositionally biased region" description="Polar residues" evidence="1">
    <location>
        <begin position="1977"/>
        <end position="1994"/>
    </location>
</feature>
<feature type="compositionally biased region" description="Polar residues" evidence="1">
    <location>
        <begin position="2005"/>
        <end position="2017"/>
    </location>
</feature>
<evidence type="ECO:0008006" key="7">
    <source>
        <dbReference type="Google" id="ProtNLM"/>
    </source>
</evidence>
<feature type="region of interest" description="Disordered" evidence="1">
    <location>
        <begin position="1616"/>
        <end position="1641"/>
    </location>
</feature>
<evidence type="ECO:0000313" key="6">
    <source>
        <dbReference type="Proteomes" id="UP000010552"/>
    </source>
</evidence>
<proteinExistence type="predicted"/>
<gene>
    <name evidence="5" type="ORF">PAL_GLEAN10013932</name>
</gene>
<name>L5K7Y5_PTEAL</name>
<keyword evidence="2" id="KW-0812">Transmembrane</keyword>
<feature type="domain" description="Bridge-like lipid transfer protein family member 1 N-terminal" evidence="3">
    <location>
        <begin position="125"/>
        <end position="289"/>
    </location>
</feature>
<dbReference type="GO" id="GO:0048488">
    <property type="term" value="P:synaptic vesicle endocytosis"/>
    <property type="evidence" value="ECO:0007669"/>
    <property type="project" value="TreeGrafter"/>
</dbReference>
<dbReference type="PANTHER" id="PTHR31640:SF1">
    <property type="entry name" value="BRIDGE-LIKE LIPID TRANSFER PROTEIN FAMILY MEMBER 1"/>
    <property type="match status" value="1"/>
</dbReference>
<protein>
    <recommendedName>
        <fullName evidence="7">Fragile site-associated protein C-terminal domain-containing protein</fullName>
    </recommendedName>
</protein>
<feature type="region of interest" description="Disordered" evidence="1">
    <location>
        <begin position="1313"/>
        <end position="1359"/>
    </location>
</feature>
<feature type="region of interest" description="Disordered" evidence="1">
    <location>
        <begin position="1388"/>
        <end position="1421"/>
    </location>
</feature>